<reference evidence="2 3" key="1">
    <citation type="submission" date="2016-07" db="EMBL/GenBank/DDBJ databases">
        <title>Pervasive Adenine N6-methylation of Active Genes in Fungi.</title>
        <authorList>
            <consortium name="DOE Joint Genome Institute"/>
            <person name="Mondo S.J."/>
            <person name="Dannebaum R.O."/>
            <person name="Kuo R.C."/>
            <person name="Labutti K."/>
            <person name="Haridas S."/>
            <person name="Kuo A."/>
            <person name="Salamov A."/>
            <person name="Ahrendt S.R."/>
            <person name="Lipzen A."/>
            <person name="Sullivan W."/>
            <person name="Andreopoulos W.B."/>
            <person name="Clum A."/>
            <person name="Lindquist E."/>
            <person name="Daum C."/>
            <person name="Ramamoorthy G.K."/>
            <person name="Gryganskyi A."/>
            <person name="Culley D."/>
            <person name="Magnuson J.K."/>
            <person name="James T.Y."/>
            <person name="O'Malley M.A."/>
            <person name="Stajich J.E."/>
            <person name="Spatafora J.W."/>
            <person name="Visel A."/>
            <person name="Grigoriev I.V."/>
        </authorList>
    </citation>
    <scope>NUCLEOTIDE SEQUENCE [LARGE SCALE GENOMIC DNA]</scope>
    <source>
        <strain evidence="2 3">CBS 129021</strain>
    </source>
</reference>
<evidence type="ECO:0000256" key="1">
    <source>
        <dbReference type="SAM" id="Phobius"/>
    </source>
</evidence>
<feature type="transmembrane region" description="Helical" evidence="1">
    <location>
        <begin position="88"/>
        <end position="108"/>
    </location>
</feature>
<keyword evidence="1" id="KW-0812">Transmembrane</keyword>
<dbReference type="Proteomes" id="UP000193689">
    <property type="component" value="Unassembled WGS sequence"/>
</dbReference>
<proteinExistence type="predicted"/>
<dbReference type="OrthoDB" id="3903561at2759"/>
<dbReference type="RefSeq" id="XP_040709393.1">
    <property type="nucleotide sequence ID" value="XM_040853658.1"/>
</dbReference>
<keyword evidence="1" id="KW-0472">Membrane</keyword>
<evidence type="ECO:0000313" key="2">
    <source>
        <dbReference type="EMBL" id="ORY54946.1"/>
    </source>
</evidence>
<dbReference type="EMBL" id="MCFJ01000030">
    <property type="protein sequence ID" value="ORY54946.1"/>
    <property type="molecule type" value="Genomic_DNA"/>
</dbReference>
<dbReference type="STRING" id="1141098.A0A1Y2D787"/>
<keyword evidence="3" id="KW-1185">Reference proteome</keyword>
<keyword evidence="1" id="KW-1133">Transmembrane helix</keyword>
<sequence>MWLRARMQLPLQGQPEVPRGWKCVLTLAKSIDTEFTKIDINPYTLKDKELRKIIRRELHGGEVSFDAPLTNINVSFRRVFWNWLKGDIWLYTVLAITGGVFFTAFLTSDVKVKVFLATLYSTTFIGVILALFVGTSKRSKWAMTLFFPISGVFLFLIIELPIIMGRKGEDV</sequence>
<protein>
    <submittedName>
        <fullName evidence="2">Uncharacterized protein</fullName>
    </submittedName>
</protein>
<dbReference type="AlphaFoldDB" id="A0A1Y2D787"/>
<feature type="transmembrane region" description="Helical" evidence="1">
    <location>
        <begin position="114"/>
        <end position="133"/>
    </location>
</feature>
<name>A0A1Y2D787_9PEZI</name>
<dbReference type="InParanoid" id="A0A1Y2D787"/>
<feature type="transmembrane region" description="Helical" evidence="1">
    <location>
        <begin position="145"/>
        <end position="164"/>
    </location>
</feature>
<organism evidence="2 3">
    <name type="scientific">Pseudomassariella vexata</name>
    <dbReference type="NCBI Taxonomy" id="1141098"/>
    <lineage>
        <taxon>Eukaryota</taxon>
        <taxon>Fungi</taxon>
        <taxon>Dikarya</taxon>
        <taxon>Ascomycota</taxon>
        <taxon>Pezizomycotina</taxon>
        <taxon>Sordariomycetes</taxon>
        <taxon>Xylariomycetidae</taxon>
        <taxon>Amphisphaeriales</taxon>
        <taxon>Pseudomassariaceae</taxon>
        <taxon>Pseudomassariella</taxon>
    </lineage>
</organism>
<dbReference type="GeneID" id="63769870"/>
<evidence type="ECO:0000313" key="3">
    <source>
        <dbReference type="Proteomes" id="UP000193689"/>
    </source>
</evidence>
<gene>
    <name evidence="2" type="ORF">BCR38DRAFT_145061</name>
</gene>
<comment type="caution">
    <text evidence="2">The sequence shown here is derived from an EMBL/GenBank/DDBJ whole genome shotgun (WGS) entry which is preliminary data.</text>
</comment>
<accession>A0A1Y2D787</accession>